<evidence type="ECO:0000313" key="5">
    <source>
        <dbReference type="EMBL" id="GGC14573.1"/>
    </source>
</evidence>
<comment type="caution">
    <text evidence="5">The sequence shown here is derived from an EMBL/GenBank/DDBJ whole genome shotgun (WGS) entry which is preliminary data.</text>
</comment>
<dbReference type="PANTHER" id="PTHR43300">
    <property type="entry name" value="ACETYLTRANSFERASE"/>
    <property type="match status" value="1"/>
</dbReference>
<sequence>MKKIVIVGAGGLGRQALAQLQIDFSHGVDWVIDGFLDERGADVVPESLYYPWLGYPETFVPESNQLFVAAIGDPASRQKQLAPLLAKNAEFISVRTRCILGARTQYGPTFFGYNVSCGVDCRIGAYSFIDQEALLGHDVVIGDFVHIGPRCTLAGHVHVEDGAQIHSGALIARGVRIGAGAVVGMGAVVFKDVAAGATVAGNPARVVFQK</sequence>
<protein>
    <recommendedName>
        <fullName evidence="4">PglD N-terminal domain-containing protein</fullName>
    </recommendedName>
</protein>
<dbReference type="InterPro" id="IPR050179">
    <property type="entry name" value="Trans_hexapeptide_repeat"/>
</dbReference>
<feature type="active site" description="Proton acceptor" evidence="2">
    <location>
        <position position="137"/>
    </location>
</feature>
<accession>A0A8J2UPC2</accession>
<evidence type="ECO:0000256" key="2">
    <source>
        <dbReference type="PIRSR" id="PIRSR620019-1"/>
    </source>
</evidence>
<gene>
    <name evidence="5" type="ORF">GCM10007205_24290</name>
</gene>
<dbReference type="Pfam" id="PF17836">
    <property type="entry name" value="PglD_N"/>
    <property type="match status" value="1"/>
</dbReference>
<dbReference type="InterPro" id="IPR020019">
    <property type="entry name" value="AcTrfase_PglD-like"/>
</dbReference>
<evidence type="ECO:0000259" key="4">
    <source>
        <dbReference type="Pfam" id="PF17836"/>
    </source>
</evidence>
<dbReference type="InterPro" id="IPR041561">
    <property type="entry name" value="PglD_N"/>
</dbReference>
<dbReference type="RefSeq" id="WP_188396539.1">
    <property type="nucleotide sequence ID" value="NZ_BMCG01000005.1"/>
</dbReference>
<dbReference type="CDD" id="cd03360">
    <property type="entry name" value="LbH_AT_putative"/>
    <property type="match status" value="1"/>
</dbReference>
<dbReference type="InterPro" id="IPR011004">
    <property type="entry name" value="Trimer_LpxA-like_sf"/>
</dbReference>
<proteinExistence type="inferred from homology"/>
<dbReference type="Gene3D" id="3.40.50.20">
    <property type="match status" value="1"/>
</dbReference>
<dbReference type="InterPro" id="IPR001451">
    <property type="entry name" value="Hexapep"/>
</dbReference>
<evidence type="ECO:0000256" key="1">
    <source>
        <dbReference type="ARBA" id="ARBA00007274"/>
    </source>
</evidence>
<feature type="binding site" evidence="3">
    <location>
        <position position="72"/>
    </location>
    <ligand>
        <name>substrate</name>
    </ligand>
</feature>
<reference evidence="5" key="1">
    <citation type="journal article" date="2014" name="Int. J. Syst. Evol. Microbiol.">
        <title>Complete genome sequence of Corynebacterium casei LMG S-19264T (=DSM 44701T), isolated from a smear-ripened cheese.</title>
        <authorList>
            <consortium name="US DOE Joint Genome Institute (JGI-PGF)"/>
            <person name="Walter F."/>
            <person name="Albersmeier A."/>
            <person name="Kalinowski J."/>
            <person name="Ruckert C."/>
        </authorList>
    </citation>
    <scope>NUCLEOTIDE SEQUENCE</scope>
    <source>
        <strain evidence="5">CCM 7086</strain>
    </source>
</reference>
<organism evidence="5 6">
    <name type="scientific">Oxalicibacterium flavum</name>
    <dbReference type="NCBI Taxonomy" id="179467"/>
    <lineage>
        <taxon>Bacteria</taxon>
        <taxon>Pseudomonadati</taxon>
        <taxon>Pseudomonadota</taxon>
        <taxon>Betaproteobacteria</taxon>
        <taxon>Burkholderiales</taxon>
        <taxon>Oxalobacteraceae</taxon>
        <taxon>Oxalicibacterium</taxon>
    </lineage>
</organism>
<dbReference type="EMBL" id="BMCG01000005">
    <property type="protein sequence ID" value="GGC14573.1"/>
    <property type="molecule type" value="Genomic_DNA"/>
</dbReference>
<keyword evidence="6" id="KW-1185">Reference proteome</keyword>
<dbReference type="PANTHER" id="PTHR43300:SF7">
    <property type="entry name" value="UDP-N-ACETYLBACILLOSAMINE N-ACETYLTRANSFERASE"/>
    <property type="match status" value="1"/>
</dbReference>
<dbReference type="Pfam" id="PF00132">
    <property type="entry name" value="Hexapep"/>
    <property type="match status" value="2"/>
</dbReference>
<evidence type="ECO:0000256" key="3">
    <source>
        <dbReference type="PIRSR" id="PIRSR620019-2"/>
    </source>
</evidence>
<feature type="binding site" evidence="3">
    <location>
        <position position="146"/>
    </location>
    <ligand>
        <name>acetyl-CoA</name>
        <dbReference type="ChEBI" id="CHEBI:57288"/>
    </ligand>
</feature>
<comment type="similarity">
    <text evidence="1">Belongs to the transferase hexapeptide repeat family.</text>
</comment>
<reference evidence="5" key="2">
    <citation type="submission" date="2020-09" db="EMBL/GenBank/DDBJ databases">
        <authorList>
            <person name="Sun Q."/>
            <person name="Sedlacek I."/>
        </authorList>
    </citation>
    <scope>NUCLEOTIDE SEQUENCE</scope>
    <source>
        <strain evidence="5">CCM 7086</strain>
    </source>
</reference>
<evidence type="ECO:0000313" key="6">
    <source>
        <dbReference type="Proteomes" id="UP000620266"/>
    </source>
</evidence>
<dbReference type="Gene3D" id="2.160.10.10">
    <property type="entry name" value="Hexapeptide repeat proteins"/>
    <property type="match status" value="1"/>
</dbReference>
<feature type="domain" description="PglD N-terminal" evidence="4">
    <location>
        <begin position="3"/>
        <end position="80"/>
    </location>
</feature>
<dbReference type="Proteomes" id="UP000620266">
    <property type="component" value="Unassembled WGS sequence"/>
</dbReference>
<dbReference type="SUPFAM" id="SSF51161">
    <property type="entry name" value="Trimeric LpxA-like enzymes"/>
    <property type="match status" value="1"/>
</dbReference>
<dbReference type="AlphaFoldDB" id="A0A8J2UPC2"/>
<feature type="site" description="Increases basicity of active site His" evidence="2">
    <location>
        <position position="138"/>
    </location>
</feature>
<name>A0A8J2UPC2_9BURK</name>